<keyword evidence="5" id="KW-0808">Transferase</keyword>
<keyword evidence="16" id="KW-1185">Reference proteome</keyword>
<dbReference type="CDD" id="cd00082">
    <property type="entry name" value="HisKA"/>
    <property type="match status" value="1"/>
</dbReference>
<evidence type="ECO:0000256" key="1">
    <source>
        <dbReference type="ARBA" id="ARBA00000085"/>
    </source>
</evidence>
<comment type="caution">
    <text evidence="15">The sequence shown here is derived from an EMBL/GenBank/DDBJ whole genome shotgun (WGS) entry which is preliminary data.</text>
</comment>
<keyword evidence="9" id="KW-0067">ATP-binding</keyword>
<dbReference type="Proteomes" id="UP000769617">
    <property type="component" value="Unassembled WGS sequence"/>
</dbReference>
<dbReference type="InterPro" id="IPR003594">
    <property type="entry name" value="HATPase_dom"/>
</dbReference>
<dbReference type="SMART" id="SM00388">
    <property type="entry name" value="HisKA"/>
    <property type="match status" value="1"/>
</dbReference>
<evidence type="ECO:0000313" key="16">
    <source>
        <dbReference type="Proteomes" id="UP000769617"/>
    </source>
</evidence>
<dbReference type="EMBL" id="JAHYCA010000001">
    <property type="protein sequence ID" value="MBW6389746.1"/>
    <property type="molecule type" value="Genomic_DNA"/>
</dbReference>
<evidence type="ECO:0000256" key="12">
    <source>
        <dbReference type="SAM" id="MobiDB-lite"/>
    </source>
</evidence>
<sequence>MSLRARLLLTLGLTLVLLWGLAAAWLLRDLHDQFVATLDQRLAQSARMVAALAAQLPQEVWMAADRQALTIPPIEGLACQVHSPSGEIMARTHADMENILAIGGQGHSYRESDGVTWRVFTYERDGLIITTADRMDERNLLLDNVIKVAVVPFVVALLGSLVAIWVGVIRGLAPLEHLRGALSQRHPDAMEPVSSSGMPTEIRPLIEALNGLLARVRAAFVREQRFTSDAAHELRTPLTAAKTHLQVARRLEGPASRKALEHAEQGIVRLSRTIDQLLTLSRVEGRLVFDDGVPSWLEEVVALARRDVDPTGEASIELPLTWPPWQLAMPRELAITALRNLLENALRHGSCDMPVTVSVAPVPPGTGSPHGVEVRVRNQAAGVDPGSLTQVTRRFWRSGTQQGSGLGLSIVAAITARFGGSVSFTCPTTESFEARLILPLVRQQESPATPDQTPRKGPITTTRVMRDDDRE</sequence>
<dbReference type="InterPro" id="IPR036097">
    <property type="entry name" value="HisK_dim/P_sf"/>
</dbReference>
<protein>
    <recommendedName>
        <fullName evidence="3">histidine kinase</fullName>
        <ecNumber evidence="3">2.7.13.3</ecNumber>
    </recommendedName>
</protein>
<proteinExistence type="predicted"/>
<keyword evidence="6 13" id="KW-0812">Transmembrane</keyword>
<feature type="domain" description="Histidine kinase" evidence="14">
    <location>
        <begin position="229"/>
        <end position="442"/>
    </location>
</feature>
<keyword evidence="11" id="KW-0902">Two-component regulatory system</keyword>
<evidence type="ECO:0000256" key="3">
    <source>
        <dbReference type="ARBA" id="ARBA00012438"/>
    </source>
</evidence>
<evidence type="ECO:0000259" key="14">
    <source>
        <dbReference type="PROSITE" id="PS50109"/>
    </source>
</evidence>
<keyword evidence="10 13" id="KW-1133">Transmembrane helix</keyword>
<dbReference type="Pfam" id="PF00512">
    <property type="entry name" value="HisKA"/>
    <property type="match status" value="1"/>
</dbReference>
<dbReference type="GO" id="GO:0016301">
    <property type="term" value="F:kinase activity"/>
    <property type="evidence" value="ECO:0007669"/>
    <property type="project" value="UniProtKB-KW"/>
</dbReference>
<feature type="region of interest" description="Disordered" evidence="12">
    <location>
        <begin position="443"/>
        <end position="471"/>
    </location>
</feature>
<dbReference type="PANTHER" id="PTHR45436">
    <property type="entry name" value="SENSOR HISTIDINE KINASE YKOH"/>
    <property type="match status" value="1"/>
</dbReference>
<reference evidence="15 16" key="1">
    <citation type="submission" date="2021-07" db="EMBL/GenBank/DDBJ databases">
        <authorList>
            <person name="So Y."/>
        </authorList>
    </citation>
    <scope>NUCLEOTIDE SEQUENCE [LARGE SCALE GENOMIC DNA]</scope>
    <source>
        <strain evidence="15 16">Y3S6</strain>
    </source>
</reference>
<keyword evidence="8 15" id="KW-0418">Kinase</keyword>
<comment type="catalytic activity">
    <reaction evidence="1">
        <text>ATP + protein L-histidine = ADP + protein N-phospho-L-histidine.</text>
        <dbReference type="EC" id="2.7.13.3"/>
    </reaction>
</comment>
<evidence type="ECO:0000256" key="11">
    <source>
        <dbReference type="ARBA" id="ARBA00023012"/>
    </source>
</evidence>
<dbReference type="InterPro" id="IPR003661">
    <property type="entry name" value="HisK_dim/P_dom"/>
</dbReference>
<dbReference type="InterPro" id="IPR036890">
    <property type="entry name" value="HATPase_C_sf"/>
</dbReference>
<evidence type="ECO:0000256" key="7">
    <source>
        <dbReference type="ARBA" id="ARBA00022741"/>
    </source>
</evidence>
<evidence type="ECO:0000256" key="13">
    <source>
        <dbReference type="SAM" id="Phobius"/>
    </source>
</evidence>
<evidence type="ECO:0000256" key="10">
    <source>
        <dbReference type="ARBA" id="ARBA00022989"/>
    </source>
</evidence>
<keyword evidence="13" id="KW-0472">Membrane</keyword>
<evidence type="ECO:0000313" key="15">
    <source>
        <dbReference type="EMBL" id="MBW6389746.1"/>
    </source>
</evidence>
<dbReference type="Pfam" id="PF02518">
    <property type="entry name" value="HATPase_c"/>
    <property type="match status" value="1"/>
</dbReference>
<feature type="compositionally biased region" description="Polar residues" evidence="12">
    <location>
        <begin position="443"/>
        <end position="452"/>
    </location>
</feature>
<comment type="subcellular location">
    <subcellularLocation>
        <location evidence="2">Membrane</location>
        <topology evidence="2">Multi-pass membrane protein</topology>
    </subcellularLocation>
</comment>
<dbReference type="InterPro" id="IPR005467">
    <property type="entry name" value="His_kinase_dom"/>
</dbReference>
<dbReference type="SUPFAM" id="SSF47384">
    <property type="entry name" value="Homodimeric domain of signal transducing histidine kinase"/>
    <property type="match status" value="1"/>
</dbReference>
<keyword evidence="4" id="KW-0597">Phosphoprotein</keyword>
<dbReference type="Gene3D" id="3.30.565.10">
    <property type="entry name" value="Histidine kinase-like ATPase, C-terminal domain"/>
    <property type="match status" value="1"/>
</dbReference>
<dbReference type="EC" id="2.7.13.3" evidence="3"/>
<evidence type="ECO:0000256" key="6">
    <source>
        <dbReference type="ARBA" id="ARBA00022692"/>
    </source>
</evidence>
<evidence type="ECO:0000256" key="8">
    <source>
        <dbReference type="ARBA" id="ARBA00022777"/>
    </source>
</evidence>
<gene>
    <name evidence="15" type="ORF">KPL81_01040</name>
</gene>
<accession>A0ABS6ZI54</accession>
<dbReference type="SMART" id="SM00387">
    <property type="entry name" value="HATPase_c"/>
    <property type="match status" value="1"/>
</dbReference>
<feature type="transmembrane region" description="Helical" evidence="13">
    <location>
        <begin position="148"/>
        <end position="169"/>
    </location>
</feature>
<evidence type="ECO:0000256" key="2">
    <source>
        <dbReference type="ARBA" id="ARBA00004141"/>
    </source>
</evidence>
<evidence type="ECO:0000256" key="9">
    <source>
        <dbReference type="ARBA" id="ARBA00022840"/>
    </source>
</evidence>
<evidence type="ECO:0000256" key="4">
    <source>
        <dbReference type="ARBA" id="ARBA00022553"/>
    </source>
</evidence>
<evidence type="ECO:0000256" key="5">
    <source>
        <dbReference type="ARBA" id="ARBA00022679"/>
    </source>
</evidence>
<dbReference type="PANTHER" id="PTHR45436:SF14">
    <property type="entry name" value="SENSOR PROTEIN QSEC"/>
    <property type="match status" value="1"/>
</dbReference>
<name>A0ABS6ZI54_9GAMM</name>
<dbReference type="Gene3D" id="1.10.287.130">
    <property type="match status" value="1"/>
</dbReference>
<dbReference type="PROSITE" id="PS50109">
    <property type="entry name" value="HIS_KIN"/>
    <property type="match status" value="1"/>
</dbReference>
<dbReference type="InterPro" id="IPR050428">
    <property type="entry name" value="TCS_sensor_his_kinase"/>
</dbReference>
<dbReference type="SUPFAM" id="SSF55874">
    <property type="entry name" value="ATPase domain of HSP90 chaperone/DNA topoisomerase II/histidine kinase"/>
    <property type="match status" value="1"/>
</dbReference>
<organism evidence="15 16">
    <name type="scientific">Billgrantia antri</name>
    <dbReference type="NCBI Taxonomy" id="2846777"/>
    <lineage>
        <taxon>Bacteria</taxon>
        <taxon>Pseudomonadati</taxon>
        <taxon>Pseudomonadota</taxon>
        <taxon>Gammaproteobacteria</taxon>
        <taxon>Oceanospirillales</taxon>
        <taxon>Halomonadaceae</taxon>
        <taxon>Billgrantia</taxon>
    </lineage>
</organism>
<keyword evidence="7" id="KW-0547">Nucleotide-binding</keyword>
<dbReference type="RefSeq" id="WP_219790335.1">
    <property type="nucleotide sequence ID" value="NZ_JAHYCA010000001.1"/>
</dbReference>